<organism evidence="3 4">
    <name type="scientific">Spirosoma liriopis</name>
    <dbReference type="NCBI Taxonomy" id="2937440"/>
    <lineage>
        <taxon>Bacteria</taxon>
        <taxon>Pseudomonadati</taxon>
        <taxon>Bacteroidota</taxon>
        <taxon>Cytophagia</taxon>
        <taxon>Cytophagales</taxon>
        <taxon>Cytophagaceae</taxon>
        <taxon>Spirosoma</taxon>
    </lineage>
</organism>
<keyword evidence="2" id="KW-0732">Signal</keyword>
<reference evidence="3 4" key="1">
    <citation type="submission" date="2022-04" db="EMBL/GenBank/DDBJ databases">
        <title>Spirosoma sp. strain RP8 genome sequencing and assembly.</title>
        <authorList>
            <person name="Jung Y."/>
        </authorList>
    </citation>
    <scope>NUCLEOTIDE SEQUENCE [LARGE SCALE GENOMIC DNA]</scope>
    <source>
        <strain evidence="3 4">RP8</strain>
    </source>
</reference>
<name>A0ABT0HNR4_9BACT</name>
<feature type="transmembrane region" description="Helical" evidence="1">
    <location>
        <begin position="90"/>
        <end position="110"/>
    </location>
</feature>
<protein>
    <submittedName>
        <fullName evidence="3">Uncharacterized protein</fullName>
    </submittedName>
</protein>
<evidence type="ECO:0000256" key="1">
    <source>
        <dbReference type="SAM" id="Phobius"/>
    </source>
</evidence>
<keyword evidence="1" id="KW-0472">Membrane</keyword>
<comment type="caution">
    <text evidence="3">The sequence shown here is derived from an EMBL/GenBank/DDBJ whole genome shotgun (WGS) entry which is preliminary data.</text>
</comment>
<keyword evidence="1" id="KW-0812">Transmembrane</keyword>
<accession>A0ABT0HNR4</accession>
<gene>
    <name evidence="3" type="ORF">M0L20_18225</name>
</gene>
<sequence>MIVHTVKVILLITLSMLAQAKVKAQSAPLDTYSHLDTVQAVKRLFATKRTASEVYLGVGLPVTLIGAGSAFLVTTLASTIKLGKGNSAPIILASSGVGLVPTGIGLVRYIRFSRSKEQAILDVYQENRRVPKRIERQLKPKYFW</sequence>
<evidence type="ECO:0000313" key="3">
    <source>
        <dbReference type="EMBL" id="MCK8493809.1"/>
    </source>
</evidence>
<dbReference type="RefSeq" id="WP_248478438.1">
    <property type="nucleotide sequence ID" value="NZ_JALPRF010000003.1"/>
</dbReference>
<evidence type="ECO:0000256" key="2">
    <source>
        <dbReference type="SAM" id="SignalP"/>
    </source>
</evidence>
<dbReference type="EMBL" id="JALPRF010000003">
    <property type="protein sequence ID" value="MCK8493809.1"/>
    <property type="molecule type" value="Genomic_DNA"/>
</dbReference>
<feature type="chain" id="PRO_5046232627" evidence="2">
    <location>
        <begin position="21"/>
        <end position="144"/>
    </location>
</feature>
<dbReference type="Proteomes" id="UP001202180">
    <property type="component" value="Unassembled WGS sequence"/>
</dbReference>
<feature type="transmembrane region" description="Helical" evidence="1">
    <location>
        <begin position="54"/>
        <end position="78"/>
    </location>
</feature>
<evidence type="ECO:0000313" key="4">
    <source>
        <dbReference type="Proteomes" id="UP001202180"/>
    </source>
</evidence>
<proteinExistence type="predicted"/>
<keyword evidence="1" id="KW-1133">Transmembrane helix</keyword>
<keyword evidence="4" id="KW-1185">Reference proteome</keyword>
<feature type="signal peptide" evidence="2">
    <location>
        <begin position="1"/>
        <end position="20"/>
    </location>
</feature>